<protein>
    <submittedName>
        <fullName evidence="2">Uncharacterized protein</fullName>
    </submittedName>
</protein>
<organism evidence="2 3">
    <name type="scientific">Cyclospora cayetanensis</name>
    <dbReference type="NCBI Taxonomy" id="88456"/>
    <lineage>
        <taxon>Eukaryota</taxon>
        <taxon>Sar</taxon>
        <taxon>Alveolata</taxon>
        <taxon>Apicomplexa</taxon>
        <taxon>Conoidasida</taxon>
        <taxon>Coccidia</taxon>
        <taxon>Eucoccidiorida</taxon>
        <taxon>Eimeriorina</taxon>
        <taxon>Eimeriidae</taxon>
        <taxon>Cyclospora</taxon>
    </lineage>
</organism>
<evidence type="ECO:0000256" key="1">
    <source>
        <dbReference type="SAM" id="MobiDB-lite"/>
    </source>
</evidence>
<dbReference type="InParanoid" id="A0A1D3D0U7"/>
<dbReference type="EMBL" id="JROU02001231">
    <property type="protein sequence ID" value="OEH77053.1"/>
    <property type="molecule type" value="Genomic_DNA"/>
</dbReference>
<evidence type="ECO:0000313" key="2">
    <source>
        <dbReference type="EMBL" id="OEH77053.1"/>
    </source>
</evidence>
<proteinExistence type="predicted"/>
<accession>A0A1D3D0U7</accession>
<dbReference type="VEuPathDB" id="ToxoDB:LOC34624118"/>
<feature type="region of interest" description="Disordered" evidence="1">
    <location>
        <begin position="434"/>
        <end position="465"/>
    </location>
</feature>
<dbReference type="Proteomes" id="UP000095192">
    <property type="component" value="Unassembled WGS sequence"/>
</dbReference>
<feature type="compositionally biased region" description="Basic and acidic residues" evidence="1">
    <location>
        <begin position="434"/>
        <end position="453"/>
    </location>
</feature>
<gene>
    <name evidence="2" type="ORF">cyc_08374</name>
</gene>
<dbReference type="VEuPathDB" id="ToxoDB:cyc_08374"/>
<reference evidence="2 3" key="1">
    <citation type="journal article" date="2016" name="BMC Genomics">
        <title>Comparative genomics reveals Cyclospora cayetanensis possesses coccidia-like metabolism and invasion components but unique surface antigens.</title>
        <authorList>
            <person name="Liu S."/>
            <person name="Wang L."/>
            <person name="Zheng H."/>
            <person name="Xu Z."/>
            <person name="Roellig D.M."/>
            <person name="Li N."/>
            <person name="Frace M.A."/>
            <person name="Tang K."/>
            <person name="Arrowood M.J."/>
            <person name="Moss D.M."/>
            <person name="Zhang L."/>
            <person name="Feng Y."/>
            <person name="Xiao L."/>
        </authorList>
    </citation>
    <scope>NUCLEOTIDE SEQUENCE [LARGE SCALE GENOMIC DNA]</scope>
    <source>
        <strain evidence="2 3">CHN_HEN01</strain>
    </source>
</reference>
<comment type="caution">
    <text evidence="2">The sequence shown here is derived from an EMBL/GenBank/DDBJ whole genome shotgun (WGS) entry which is preliminary data.</text>
</comment>
<name>A0A1D3D0U7_9EIME</name>
<sequence length="485" mass="54765">MEFPFCTIVCTHVRVCTASHERDVINRVFADSVLLCVIDGGPEEYKGQGTSLPFHPLSLDRQHAVKWPQHHAHGVGFRESTDKPYHIRLDRLPDGNQDVYFGESDEELDARLWGSWDSPQALHECWPETGWRDTLPDDDITGMPRPWTHKQTDIFEMPPQHRDPSPGPPEIPLEVELAAAGVWAGYVLEPGWTRHADAIAEYRKAVEWATVEPVPPKKAQRKTKAASKKADKERTSELLRRTQEIIKAHWADIRKHPVYVRAVVDGATHESAVAAAAAATPETAARIAMGADVTEGLEMQETPDHLVKGEVNPPNAEGKTMAVNLALYSVAPYNCSYLSPKATIAEHEELYHYLMTENHREGRYTDFNSEIAATHDIEYRLRPLRERFPRLMALYRPLWTKRKYGEEFSGPRDPKDEIDDALFTVPGEALPWSRERTTNRDGFSRLSTPKDKPLSPVPPRGHFLSKSKEALFSKASLAHTGRSDT</sequence>
<feature type="compositionally biased region" description="Basic residues" evidence="1">
    <location>
        <begin position="218"/>
        <end position="227"/>
    </location>
</feature>
<dbReference type="FunCoup" id="A0A1D3D0U7">
    <property type="interactions" value="36"/>
</dbReference>
<keyword evidence="3" id="KW-1185">Reference proteome</keyword>
<evidence type="ECO:0000313" key="3">
    <source>
        <dbReference type="Proteomes" id="UP000095192"/>
    </source>
</evidence>
<feature type="region of interest" description="Disordered" evidence="1">
    <location>
        <begin position="213"/>
        <end position="235"/>
    </location>
</feature>
<dbReference type="AlphaFoldDB" id="A0A1D3D0U7"/>